<evidence type="ECO:0000313" key="15">
    <source>
        <dbReference type="Proteomes" id="UP001341297"/>
    </source>
</evidence>
<dbReference type="InterPro" id="IPR007630">
    <property type="entry name" value="RNA_pol_sigma70_r4"/>
</dbReference>
<dbReference type="Pfam" id="PF04545">
    <property type="entry name" value="Sigma70_r4"/>
    <property type="match status" value="1"/>
</dbReference>
<accession>A0A0J6EZP0</accession>
<evidence type="ECO:0000256" key="7">
    <source>
        <dbReference type="SAM" id="MobiDB-lite"/>
    </source>
</evidence>
<reference evidence="10" key="2">
    <citation type="submission" date="2015-10" db="EMBL/GenBank/DDBJ databases">
        <authorList>
            <person name="Dunlap C."/>
        </authorList>
    </citation>
    <scope>NUCLEOTIDE SEQUENCE</scope>
    <source>
        <strain evidence="10">GO-13</strain>
    </source>
</reference>
<dbReference type="InterPro" id="IPR039425">
    <property type="entry name" value="RNA_pol_sigma-70-like"/>
</dbReference>
<dbReference type="PATRIC" id="fig|1664069.3.peg.1566"/>
<feature type="domain" description="RNA polymerase sigma-70 region 2" evidence="8">
    <location>
        <begin position="8"/>
        <end position="74"/>
    </location>
</feature>
<reference evidence="11 15" key="4">
    <citation type="submission" date="2023-03" db="EMBL/GenBank/DDBJ databases">
        <title>Agriculturally important microbes genome sequencing.</title>
        <authorList>
            <person name="Dunlap C."/>
        </authorList>
    </citation>
    <scope>NUCLEOTIDE SEQUENCE [LARGE SCALE GENOMIC DNA]</scope>
    <source>
        <strain evidence="11 15">CBP-3203</strain>
    </source>
</reference>
<dbReference type="InterPro" id="IPR013325">
    <property type="entry name" value="RNA_pol_sigma_r2"/>
</dbReference>
<dbReference type="GO" id="GO:0016987">
    <property type="term" value="F:sigma factor activity"/>
    <property type="evidence" value="ECO:0007669"/>
    <property type="project" value="UniProtKB-KW"/>
</dbReference>
<feature type="region of interest" description="Disordered" evidence="7">
    <location>
        <begin position="171"/>
        <end position="194"/>
    </location>
</feature>
<gene>
    <name evidence="11" type="primary">sigX</name>
    <name evidence="10" type="ORF">AB447_210470</name>
    <name evidence="12" type="ORF">EQZ20_13740</name>
    <name evidence="11" type="ORF">P8828_07620</name>
</gene>
<evidence type="ECO:0000313" key="14">
    <source>
        <dbReference type="Proteomes" id="UP000288675"/>
    </source>
</evidence>
<evidence type="ECO:0000256" key="1">
    <source>
        <dbReference type="ARBA" id="ARBA00010641"/>
    </source>
</evidence>
<dbReference type="AlphaFoldDB" id="A0A0J6EZP0"/>
<dbReference type="InterPro" id="IPR007627">
    <property type="entry name" value="RNA_pol_sigma70_r2"/>
</dbReference>
<dbReference type="STRING" id="1664069.BGLY_2720"/>
<keyword evidence="2 6" id="KW-0805">Transcription regulation</keyword>
<reference evidence="10 13" key="1">
    <citation type="journal article" date="2015" name="Int. J. Syst. Evol. Microbiol.">
        <title>Bacillus glycinifermentans sp. nov., isolated from fermented soybean paste.</title>
        <authorList>
            <person name="Kim S.J."/>
            <person name="Dunlap C.A."/>
            <person name="Kwon S.W."/>
            <person name="Rooney A.P."/>
        </authorList>
    </citation>
    <scope>NUCLEOTIDE SEQUENCE [LARGE SCALE GENOMIC DNA]</scope>
    <source>
        <strain evidence="10 13">GO-13</strain>
    </source>
</reference>
<keyword evidence="5 6" id="KW-0804">Transcription</keyword>
<proteinExistence type="inferred from homology"/>
<dbReference type="NCBIfam" id="TIGR02937">
    <property type="entry name" value="sigma70-ECF"/>
    <property type="match status" value="1"/>
</dbReference>
<dbReference type="SUPFAM" id="SSF88946">
    <property type="entry name" value="Sigma2 domain of RNA polymerase sigma factors"/>
    <property type="match status" value="1"/>
</dbReference>
<evidence type="ECO:0000259" key="8">
    <source>
        <dbReference type="Pfam" id="PF04542"/>
    </source>
</evidence>
<organism evidence="10 13">
    <name type="scientific">Bacillus glycinifermentans</name>
    <dbReference type="NCBI Taxonomy" id="1664069"/>
    <lineage>
        <taxon>Bacteria</taxon>
        <taxon>Bacillati</taxon>
        <taxon>Bacillota</taxon>
        <taxon>Bacilli</taxon>
        <taxon>Bacillales</taxon>
        <taxon>Bacillaceae</taxon>
        <taxon>Bacillus</taxon>
    </lineage>
</organism>
<comment type="similarity">
    <text evidence="1 6">Belongs to the sigma-70 factor family. ECF subfamily.</text>
</comment>
<dbReference type="Proteomes" id="UP001341297">
    <property type="component" value="Unassembled WGS sequence"/>
</dbReference>
<accession>A0A0J6ELF7</accession>
<dbReference type="EMBL" id="LECW02000004">
    <property type="protein sequence ID" value="KRT94952.1"/>
    <property type="molecule type" value="Genomic_DNA"/>
</dbReference>
<dbReference type="SUPFAM" id="SSF88659">
    <property type="entry name" value="Sigma3 and sigma4 domains of RNA polymerase sigma factors"/>
    <property type="match status" value="1"/>
</dbReference>
<dbReference type="Proteomes" id="UP000036168">
    <property type="component" value="Unassembled WGS sequence"/>
</dbReference>
<dbReference type="Pfam" id="PF04542">
    <property type="entry name" value="Sigma70_r2"/>
    <property type="match status" value="1"/>
</dbReference>
<dbReference type="Gene3D" id="1.10.10.10">
    <property type="entry name" value="Winged helix-like DNA-binding domain superfamily/Winged helix DNA-binding domain"/>
    <property type="match status" value="1"/>
</dbReference>
<feature type="domain" description="RNA polymerase sigma-70 region 4" evidence="9">
    <location>
        <begin position="115"/>
        <end position="163"/>
    </location>
</feature>
<dbReference type="PANTHER" id="PTHR43133">
    <property type="entry name" value="RNA POLYMERASE ECF-TYPE SIGMA FACTO"/>
    <property type="match status" value="1"/>
</dbReference>
<evidence type="ECO:0000256" key="6">
    <source>
        <dbReference type="RuleBase" id="RU000716"/>
    </source>
</evidence>
<dbReference type="Proteomes" id="UP000288675">
    <property type="component" value="Chromosome"/>
</dbReference>
<dbReference type="EMBL" id="JARRTL010000008">
    <property type="protein sequence ID" value="MEC0484719.1"/>
    <property type="molecule type" value="Genomic_DNA"/>
</dbReference>
<keyword evidence="15" id="KW-1185">Reference proteome</keyword>
<dbReference type="NCBIfam" id="NF007217">
    <property type="entry name" value="PRK09639.1-1"/>
    <property type="match status" value="1"/>
</dbReference>
<dbReference type="InterPro" id="IPR014284">
    <property type="entry name" value="RNA_pol_sigma-70_dom"/>
</dbReference>
<name>A0A0J6EZP0_9BACI</name>
<evidence type="ECO:0000256" key="3">
    <source>
        <dbReference type="ARBA" id="ARBA00023082"/>
    </source>
</evidence>
<dbReference type="GO" id="GO:0006352">
    <property type="term" value="P:DNA-templated transcription initiation"/>
    <property type="evidence" value="ECO:0007669"/>
    <property type="project" value="InterPro"/>
</dbReference>
<evidence type="ECO:0000256" key="2">
    <source>
        <dbReference type="ARBA" id="ARBA00023015"/>
    </source>
</evidence>
<feature type="compositionally biased region" description="Basic and acidic residues" evidence="7">
    <location>
        <begin position="171"/>
        <end position="188"/>
    </location>
</feature>
<keyword evidence="3 6" id="KW-0731">Sigma factor</keyword>
<evidence type="ECO:0000256" key="4">
    <source>
        <dbReference type="ARBA" id="ARBA00023125"/>
    </source>
</evidence>
<dbReference type="KEGG" id="bgy:BGLY_2720"/>
<evidence type="ECO:0000259" key="9">
    <source>
        <dbReference type="Pfam" id="PF04545"/>
    </source>
</evidence>
<dbReference type="InterPro" id="IPR013324">
    <property type="entry name" value="RNA_pol_sigma_r3/r4-like"/>
</dbReference>
<dbReference type="CDD" id="cd06171">
    <property type="entry name" value="Sigma70_r4"/>
    <property type="match status" value="1"/>
</dbReference>
<evidence type="ECO:0000313" key="13">
    <source>
        <dbReference type="Proteomes" id="UP000036168"/>
    </source>
</evidence>
<reference evidence="12 14" key="3">
    <citation type="submission" date="2019-01" db="EMBL/GenBank/DDBJ databases">
        <title>Genome sequence of Bacillus glycinifermentans SRCM103574.</title>
        <authorList>
            <person name="Kong H.-J."/>
            <person name="Jeong S.-Y."/>
            <person name="Jeong D.-Y."/>
        </authorList>
    </citation>
    <scope>NUCLEOTIDE SEQUENCE [LARGE SCALE GENOMIC DNA]</scope>
    <source>
        <strain evidence="12 14">SRCM103574</strain>
    </source>
</reference>
<dbReference type="Gene3D" id="1.10.1740.10">
    <property type="match status" value="1"/>
</dbReference>
<evidence type="ECO:0000313" key="12">
    <source>
        <dbReference type="EMBL" id="QAT65858.1"/>
    </source>
</evidence>
<dbReference type="PROSITE" id="PS01063">
    <property type="entry name" value="SIGMA70_ECF"/>
    <property type="match status" value="1"/>
</dbReference>
<dbReference type="EMBL" id="CP035232">
    <property type="protein sequence ID" value="QAT65858.1"/>
    <property type="molecule type" value="Genomic_DNA"/>
</dbReference>
<dbReference type="RefSeq" id="WP_046129843.1">
    <property type="nucleotide sequence ID" value="NZ_CP023481.1"/>
</dbReference>
<dbReference type="GeneID" id="82853732"/>
<sequence>MEETFQKIYDTYHQDLFQFLFYMVKDKSQAEDLVQEVYIRVLHSYETFEGRSSEKTWLLSIARHVAIDWFRKQQTIRQRIMGTFDWEKQDVKDRQPLPEDILMQNENLNEIFKALDKCTLDQRSVIVLRFIQGYSIAETAQALHFSESKVKTTQHRGLKVLRKQMELLKEEQRNEEVRMERRTAKDVTKPTSNG</sequence>
<dbReference type="NCBIfam" id="NF007220">
    <property type="entry name" value="PRK09639.1-5"/>
    <property type="match status" value="1"/>
</dbReference>
<protein>
    <recommendedName>
        <fullName evidence="6">RNA polymerase sigma factor</fullName>
    </recommendedName>
</protein>
<dbReference type="PANTHER" id="PTHR43133:SF60">
    <property type="entry name" value="RNA POLYMERASE SIGMA FACTOR SIGV"/>
    <property type="match status" value="1"/>
</dbReference>
<evidence type="ECO:0000256" key="5">
    <source>
        <dbReference type="ARBA" id="ARBA00023163"/>
    </source>
</evidence>
<dbReference type="GO" id="GO:0003677">
    <property type="term" value="F:DNA binding"/>
    <property type="evidence" value="ECO:0007669"/>
    <property type="project" value="UniProtKB-KW"/>
</dbReference>
<dbReference type="OrthoDB" id="9794508at2"/>
<dbReference type="InterPro" id="IPR000838">
    <property type="entry name" value="RNA_pol_sigma70_ECF_CS"/>
</dbReference>
<evidence type="ECO:0000313" key="11">
    <source>
        <dbReference type="EMBL" id="MEC0484719.1"/>
    </source>
</evidence>
<dbReference type="InterPro" id="IPR036388">
    <property type="entry name" value="WH-like_DNA-bd_sf"/>
</dbReference>
<evidence type="ECO:0000313" key="10">
    <source>
        <dbReference type="EMBL" id="KRT94952.1"/>
    </source>
</evidence>
<keyword evidence="4 6" id="KW-0238">DNA-binding</keyword>